<protein>
    <submittedName>
        <fullName evidence="1">Uncharacterized protein</fullName>
    </submittedName>
</protein>
<evidence type="ECO:0000313" key="1">
    <source>
        <dbReference type="EMBL" id="PIV07559.1"/>
    </source>
</evidence>
<dbReference type="AlphaFoldDB" id="A0A2M7BQ04"/>
<dbReference type="Proteomes" id="UP000229191">
    <property type="component" value="Unassembled WGS sequence"/>
</dbReference>
<dbReference type="InterPro" id="IPR022148">
    <property type="entry name" value="CopG_antitoxin"/>
</dbReference>
<organism evidence="1 2">
    <name type="scientific">Candidatus Shapirobacteria bacterium CG03_land_8_20_14_0_80_35_14</name>
    <dbReference type="NCBI Taxonomy" id="1974878"/>
    <lineage>
        <taxon>Bacteria</taxon>
        <taxon>Candidatus Shapironibacteriota</taxon>
    </lineage>
</organism>
<accession>A0A2M7BQ04</accession>
<name>A0A2M7BQ04_9BACT</name>
<sequence length="73" mass="8739">MKKLKKLPVFKNEDEEFEFWQKADSTDYFDWSKAKRGLMFPNLKLTSKLVTFRLPSGLLDVIKIEAHKRDMPY</sequence>
<dbReference type="Pfam" id="PF12441">
    <property type="entry name" value="CopG_antitoxin"/>
    <property type="match status" value="1"/>
</dbReference>
<proteinExistence type="predicted"/>
<reference evidence="2" key="1">
    <citation type="submission" date="2017-09" db="EMBL/GenBank/DDBJ databases">
        <title>Depth-based differentiation of microbial function through sediment-hosted aquifers and enrichment of novel symbionts in the deep terrestrial subsurface.</title>
        <authorList>
            <person name="Probst A.J."/>
            <person name="Ladd B."/>
            <person name="Jarett J.K."/>
            <person name="Geller-Mcgrath D.E."/>
            <person name="Sieber C.M.K."/>
            <person name="Emerson J.B."/>
            <person name="Anantharaman K."/>
            <person name="Thomas B.C."/>
            <person name="Malmstrom R."/>
            <person name="Stieglmeier M."/>
            <person name="Klingl A."/>
            <person name="Woyke T."/>
            <person name="Ryan C.M."/>
            <person name="Banfield J.F."/>
        </authorList>
    </citation>
    <scope>NUCLEOTIDE SEQUENCE [LARGE SCALE GENOMIC DNA]</scope>
</reference>
<evidence type="ECO:0000313" key="2">
    <source>
        <dbReference type="Proteomes" id="UP000229191"/>
    </source>
</evidence>
<comment type="caution">
    <text evidence="1">The sequence shown here is derived from an EMBL/GenBank/DDBJ whole genome shotgun (WGS) entry which is preliminary data.</text>
</comment>
<dbReference type="EMBL" id="PEVB01000055">
    <property type="protein sequence ID" value="PIV07559.1"/>
    <property type="molecule type" value="Genomic_DNA"/>
</dbReference>
<gene>
    <name evidence="1" type="ORF">COS53_01800</name>
</gene>